<organism evidence="1">
    <name type="scientific">Graphocephala atropunctata</name>
    <dbReference type="NCBI Taxonomy" id="36148"/>
    <lineage>
        <taxon>Eukaryota</taxon>
        <taxon>Metazoa</taxon>
        <taxon>Ecdysozoa</taxon>
        <taxon>Arthropoda</taxon>
        <taxon>Hexapoda</taxon>
        <taxon>Insecta</taxon>
        <taxon>Pterygota</taxon>
        <taxon>Neoptera</taxon>
        <taxon>Paraneoptera</taxon>
        <taxon>Hemiptera</taxon>
        <taxon>Auchenorrhyncha</taxon>
        <taxon>Membracoidea</taxon>
        <taxon>Cicadellidae</taxon>
        <taxon>Cicadellinae</taxon>
        <taxon>Cicadellini</taxon>
        <taxon>Graphocephala</taxon>
    </lineage>
</organism>
<gene>
    <name evidence="1" type="ORF">g.54243</name>
</gene>
<feature type="non-terminal residue" evidence="1">
    <location>
        <position position="1"/>
    </location>
</feature>
<feature type="non-terminal residue" evidence="1">
    <location>
        <position position="104"/>
    </location>
</feature>
<proteinExistence type="predicted"/>
<sequence>ITGISDHHAQVADIRVGVFQTKSPAFKFGRSFSEDSIRVFRFLLQKESWDKLLSSEGIDKKFEYFMSVMEYNYDVAFPERKINIKVKKASNKVRLDPITLELRE</sequence>
<evidence type="ECO:0000313" key="1">
    <source>
        <dbReference type="EMBL" id="JAT37897.1"/>
    </source>
</evidence>
<dbReference type="EMBL" id="GEBQ01002080">
    <property type="protein sequence ID" value="JAT37897.1"/>
    <property type="molecule type" value="Transcribed_RNA"/>
</dbReference>
<name>A0A1B6MPM2_9HEMI</name>
<dbReference type="AlphaFoldDB" id="A0A1B6MPM2"/>
<protein>
    <submittedName>
        <fullName evidence="1">Uncharacterized protein</fullName>
    </submittedName>
</protein>
<reference evidence="1" key="1">
    <citation type="submission" date="2015-11" db="EMBL/GenBank/DDBJ databases">
        <title>De novo transcriptome assembly of four potential Pierce s Disease insect vectors from Arizona vineyards.</title>
        <authorList>
            <person name="Tassone E.E."/>
        </authorList>
    </citation>
    <scope>NUCLEOTIDE SEQUENCE</scope>
</reference>
<accession>A0A1B6MPM2</accession>